<comment type="caution">
    <text evidence="1">The sequence shown here is derived from an EMBL/GenBank/DDBJ whole genome shotgun (WGS) entry which is preliminary data.</text>
</comment>
<evidence type="ECO:0000313" key="1">
    <source>
        <dbReference type="EMBL" id="MFC6726356.1"/>
    </source>
</evidence>
<protein>
    <submittedName>
        <fullName evidence="1">Uncharacterized protein</fullName>
    </submittedName>
</protein>
<organism evidence="1 2">
    <name type="scientific">Halobium palmae</name>
    <dbReference type="NCBI Taxonomy" id="1776492"/>
    <lineage>
        <taxon>Archaea</taxon>
        <taxon>Methanobacteriati</taxon>
        <taxon>Methanobacteriota</taxon>
        <taxon>Stenosarchaea group</taxon>
        <taxon>Halobacteria</taxon>
        <taxon>Halobacteriales</taxon>
        <taxon>Haloferacaceae</taxon>
        <taxon>Halobium</taxon>
    </lineage>
</organism>
<sequence>MVDRTRTYTTMTDYGCSNCGAPYLRTASADERRTGEIRLPDVDHERVCYKARVHPEAYFGFTLYFHPATVYRVEERDGPDAAWDLPAERDVYASRATAEDR</sequence>
<dbReference type="AlphaFoldDB" id="A0ABD5S4D3"/>
<dbReference type="Proteomes" id="UP001596328">
    <property type="component" value="Unassembled WGS sequence"/>
</dbReference>
<accession>A0ABD5S4D3</accession>
<gene>
    <name evidence="1" type="ORF">ACFQE1_18710</name>
</gene>
<name>A0ABD5S4D3_9EURY</name>
<proteinExistence type="predicted"/>
<dbReference type="EMBL" id="JBHSWU010001058">
    <property type="protein sequence ID" value="MFC6726356.1"/>
    <property type="molecule type" value="Genomic_DNA"/>
</dbReference>
<feature type="non-terminal residue" evidence="1">
    <location>
        <position position="101"/>
    </location>
</feature>
<keyword evidence="2" id="KW-1185">Reference proteome</keyword>
<evidence type="ECO:0000313" key="2">
    <source>
        <dbReference type="Proteomes" id="UP001596328"/>
    </source>
</evidence>
<reference evidence="1 2" key="1">
    <citation type="journal article" date="2019" name="Int. J. Syst. Evol. Microbiol.">
        <title>The Global Catalogue of Microorganisms (GCM) 10K type strain sequencing project: providing services to taxonomists for standard genome sequencing and annotation.</title>
        <authorList>
            <consortium name="The Broad Institute Genomics Platform"/>
            <consortium name="The Broad Institute Genome Sequencing Center for Infectious Disease"/>
            <person name="Wu L."/>
            <person name="Ma J."/>
        </authorList>
    </citation>
    <scope>NUCLEOTIDE SEQUENCE [LARGE SCALE GENOMIC DNA]</scope>
    <source>
        <strain evidence="1 2">NBRC 111368</strain>
    </source>
</reference>